<dbReference type="AlphaFoldDB" id="A0A917EPK5"/>
<dbReference type="PANTHER" id="PTHR34580:SF1">
    <property type="entry name" value="PROTEIN PAFC"/>
    <property type="match status" value="1"/>
</dbReference>
<dbReference type="EMBL" id="BMIS01000002">
    <property type="protein sequence ID" value="GGE62673.1"/>
    <property type="molecule type" value="Genomic_DNA"/>
</dbReference>
<accession>A0A917EPK5</accession>
<dbReference type="InterPro" id="IPR057727">
    <property type="entry name" value="WCX_dom"/>
</dbReference>
<evidence type="ECO:0000259" key="3">
    <source>
        <dbReference type="Pfam" id="PF19187"/>
    </source>
</evidence>
<organism evidence="5 6">
    <name type="scientific">Nesterenkonia cremea</name>
    <dbReference type="NCBI Taxonomy" id="1882340"/>
    <lineage>
        <taxon>Bacteria</taxon>
        <taxon>Bacillati</taxon>
        <taxon>Actinomycetota</taxon>
        <taxon>Actinomycetes</taxon>
        <taxon>Micrococcales</taxon>
        <taxon>Micrococcaceae</taxon>
        <taxon>Nesterenkonia</taxon>
    </lineage>
</organism>
<evidence type="ECO:0000313" key="5">
    <source>
        <dbReference type="EMBL" id="GGE62673.1"/>
    </source>
</evidence>
<dbReference type="Pfam" id="PF13280">
    <property type="entry name" value="WYL"/>
    <property type="match status" value="2"/>
</dbReference>
<dbReference type="Pfam" id="PF25583">
    <property type="entry name" value="WCX"/>
    <property type="match status" value="1"/>
</dbReference>
<protein>
    <recommendedName>
        <fullName evidence="7">WYL domain-containing protein</fullName>
    </recommendedName>
</protein>
<evidence type="ECO:0000259" key="4">
    <source>
        <dbReference type="Pfam" id="PF25583"/>
    </source>
</evidence>
<sequence length="641" mass="71160">MEEAPQDAYADEHVARALSLAATVLEASPRGLTKAEIWERIEFYPAEVSTAEEREAREKVFDRDKKYLSQNGIRLIQGEGSDEYEYRYAIDPEDYGLPELELTAAELMLLRQLQRLWRGRRGRATMLQAIGALTGYHQEAPDAEASVPAFTAPPLELGDDRDFDHLQTLAGFGERAAISFDYIARGRFEAQVRRVVLLGTGVRGHWYLTGYDLDRQALRTFRLDRIHGGIRALKRSALLSAEEVETVRAISASEQWVDFDLDAALDDAAAASGDRENMLHAALQAHRQPPEHPGRLRPLHESRTPDPAPQKVERLLSMTAHLHRSGGVRVSELLESYGISADQLQRDLLSLQQTGSYDADRFGSLAEVRPEVPLTVAEFAEKFVAADPLVSLELPEGALRGTLTRPIRLSVPMGLSLLIGIHSVESSPTADGLRSKLQEVLPEQMRRLAGQVSLAGVGTAGGEQGQLLIEAAEEGRAVELDYEDAQGRGSRRTVEPVAVFRSGAHSYLRAWSRPDQEPRTFRISRIRAVEPLQEQIREDARRLAEQPLEPPRVPEDQRPVRAVLHFTAPAAAEADDYEPELHRRHDDGGRTVQARFSSEESIIWLSVEAGGDIILMEPEALRAEVIGRIESQLSPSGPEAE</sequence>
<evidence type="ECO:0008006" key="7">
    <source>
        <dbReference type="Google" id="ProtNLM"/>
    </source>
</evidence>
<feature type="region of interest" description="Disordered" evidence="1">
    <location>
        <begin position="285"/>
        <end position="308"/>
    </location>
</feature>
<feature type="domain" description="PafC HTH" evidence="3">
    <location>
        <begin position="310"/>
        <end position="436"/>
    </location>
</feature>
<feature type="domain" description="WCX" evidence="4">
    <location>
        <begin position="559"/>
        <end position="630"/>
    </location>
</feature>
<name>A0A917EPK5_9MICC</name>
<dbReference type="Proteomes" id="UP000633136">
    <property type="component" value="Unassembled WGS sequence"/>
</dbReference>
<evidence type="ECO:0000313" key="6">
    <source>
        <dbReference type="Proteomes" id="UP000633136"/>
    </source>
</evidence>
<proteinExistence type="predicted"/>
<dbReference type="RefSeq" id="WP_188682755.1">
    <property type="nucleotide sequence ID" value="NZ_BMIS01000002.1"/>
</dbReference>
<reference evidence="5" key="1">
    <citation type="journal article" date="2014" name="Int. J. Syst. Evol. Microbiol.">
        <title>Complete genome sequence of Corynebacterium casei LMG S-19264T (=DSM 44701T), isolated from a smear-ripened cheese.</title>
        <authorList>
            <consortium name="US DOE Joint Genome Institute (JGI-PGF)"/>
            <person name="Walter F."/>
            <person name="Albersmeier A."/>
            <person name="Kalinowski J."/>
            <person name="Ruckert C."/>
        </authorList>
    </citation>
    <scope>NUCLEOTIDE SEQUENCE</scope>
    <source>
        <strain evidence="5">CGMCC 1.15388</strain>
    </source>
</reference>
<comment type="caution">
    <text evidence="5">The sequence shown here is derived from an EMBL/GenBank/DDBJ whole genome shotgun (WGS) entry which is preliminary data.</text>
</comment>
<dbReference type="PANTHER" id="PTHR34580">
    <property type="match status" value="1"/>
</dbReference>
<reference evidence="5" key="2">
    <citation type="submission" date="2020-09" db="EMBL/GenBank/DDBJ databases">
        <authorList>
            <person name="Sun Q."/>
            <person name="Zhou Y."/>
        </authorList>
    </citation>
    <scope>NUCLEOTIDE SEQUENCE</scope>
    <source>
        <strain evidence="5">CGMCC 1.15388</strain>
    </source>
</reference>
<dbReference type="InterPro" id="IPR043839">
    <property type="entry name" value="PafC_HTH"/>
</dbReference>
<feature type="domain" description="WYL" evidence="2">
    <location>
        <begin position="467"/>
        <end position="530"/>
    </location>
</feature>
<feature type="compositionally biased region" description="Basic and acidic residues" evidence="1">
    <location>
        <begin position="288"/>
        <end position="304"/>
    </location>
</feature>
<feature type="domain" description="WYL" evidence="2">
    <location>
        <begin position="174"/>
        <end position="227"/>
    </location>
</feature>
<keyword evidence="6" id="KW-1185">Reference proteome</keyword>
<dbReference type="InterPro" id="IPR026881">
    <property type="entry name" value="WYL_dom"/>
</dbReference>
<gene>
    <name evidence="5" type="ORF">GCM10011401_07170</name>
</gene>
<dbReference type="PROSITE" id="PS52050">
    <property type="entry name" value="WYL"/>
    <property type="match status" value="1"/>
</dbReference>
<evidence type="ECO:0000259" key="2">
    <source>
        <dbReference type="Pfam" id="PF13280"/>
    </source>
</evidence>
<dbReference type="Pfam" id="PF19187">
    <property type="entry name" value="HTH_PafC"/>
    <property type="match status" value="1"/>
</dbReference>
<dbReference type="InterPro" id="IPR051534">
    <property type="entry name" value="CBASS_pafABC_assoc_protein"/>
</dbReference>
<evidence type="ECO:0000256" key="1">
    <source>
        <dbReference type="SAM" id="MobiDB-lite"/>
    </source>
</evidence>